<dbReference type="GO" id="GO:0004519">
    <property type="term" value="F:endonuclease activity"/>
    <property type="evidence" value="ECO:0007669"/>
    <property type="project" value="UniProtKB-KW"/>
</dbReference>
<accession>A0A9Q9IH95</accession>
<evidence type="ECO:0000313" key="2">
    <source>
        <dbReference type="EMBL" id="UWZ55551.1"/>
    </source>
</evidence>
<feature type="domain" description="Endonuclease/exonuclease/phosphatase" evidence="1">
    <location>
        <begin position="129"/>
        <end position="381"/>
    </location>
</feature>
<dbReference type="KEGG" id="daur:Daura_04820"/>
<organism evidence="2 3">
    <name type="scientific">Dactylosporangium aurantiacum</name>
    <dbReference type="NCBI Taxonomy" id="35754"/>
    <lineage>
        <taxon>Bacteria</taxon>
        <taxon>Bacillati</taxon>
        <taxon>Actinomycetota</taxon>
        <taxon>Actinomycetes</taxon>
        <taxon>Micromonosporales</taxon>
        <taxon>Micromonosporaceae</taxon>
        <taxon>Dactylosporangium</taxon>
    </lineage>
</organism>
<reference evidence="2" key="1">
    <citation type="submission" date="2021-04" db="EMBL/GenBank/DDBJ databases">
        <title>Dactylosporangium aurantiacum NRRL B-8018 full assembly.</title>
        <authorList>
            <person name="Hartkoorn R.C."/>
            <person name="Beaudoing E."/>
            <person name="Hot D."/>
        </authorList>
    </citation>
    <scope>NUCLEOTIDE SEQUENCE</scope>
    <source>
        <strain evidence="2">NRRL B-8018</strain>
    </source>
</reference>
<dbReference type="AlphaFoldDB" id="A0A9Q9IH95"/>
<proteinExistence type="predicted"/>
<dbReference type="Gene3D" id="3.60.10.10">
    <property type="entry name" value="Endonuclease/exonuclease/phosphatase"/>
    <property type="match status" value="1"/>
</dbReference>
<dbReference type="OrthoDB" id="1398885at2"/>
<evidence type="ECO:0000313" key="3">
    <source>
        <dbReference type="Proteomes" id="UP001058003"/>
    </source>
</evidence>
<dbReference type="Proteomes" id="UP001058003">
    <property type="component" value="Chromosome"/>
</dbReference>
<protein>
    <submittedName>
        <fullName evidence="2">Endonuclease/exonuclease/phosphatase family protein</fullName>
    </submittedName>
</protein>
<keyword evidence="2" id="KW-0255">Endonuclease</keyword>
<dbReference type="InterPro" id="IPR036691">
    <property type="entry name" value="Endo/exonu/phosph_ase_sf"/>
</dbReference>
<keyword evidence="3" id="KW-1185">Reference proteome</keyword>
<dbReference type="SUPFAM" id="SSF56219">
    <property type="entry name" value="DNase I-like"/>
    <property type="match status" value="1"/>
</dbReference>
<dbReference type="EMBL" id="CP073767">
    <property type="protein sequence ID" value="UWZ55551.1"/>
    <property type="molecule type" value="Genomic_DNA"/>
</dbReference>
<dbReference type="InterPro" id="IPR005135">
    <property type="entry name" value="Endo/exonuclease/phosphatase"/>
</dbReference>
<keyword evidence="2" id="KW-0378">Hydrolase</keyword>
<dbReference type="RefSeq" id="WP_033358391.1">
    <property type="nucleotide sequence ID" value="NZ_CP073767.1"/>
</dbReference>
<gene>
    <name evidence="2" type="ORF">Daura_04820</name>
</gene>
<sequence length="390" mass="42943">MRLATYNVENLFARARALDPADPAKGQPALSAYEEFNRVAAQPVYSEDDKATMLAALETLRVFVRTRAGRRPNPDLFGDAFAVLRENRGDFLAAPTDAEPRIVATGRSSWNGWVDLIVDPVDETATRMTARVVADVAADVLCVVEAESRPSLVRFNEELLGGRYAHAMLVDGNDPRGIDVGLYCVAGVGIDWVRSHVDVPDPVTGRRLFSRDCPVYRLLLPSGEVLYVLLNHLKSQSFTSGDPDPLRTRQATQVRAIYDGLRAAGAEHVAVMGDFNKRPDHASLRPLLGPDSPLVDAYTLPAFSGLFDPLDRDRERPGSFQSCTIGNRLDYILLSPELARRVTDGGVFRRGLWGTPSNVKRPRLWDAYPEITAARHAASDHGAVWVEVDL</sequence>
<dbReference type="Pfam" id="PF03372">
    <property type="entry name" value="Exo_endo_phos"/>
    <property type="match status" value="1"/>
</dbReference>
<evidence type="ECO:0000259" key="1">
    <source>
        <dbReference type="Pfam" id="PF03372"/>
    </source>
</evidence>
<keyword evidence="2" id="KW-0540">Nuclease</keyword>
<name>A0A9Q9IH95_9ACTN</name>